<feature type="compositionally biased region" description="Acidic residues" evidence="1">
    <location>
        <begin position="632"/>
        <end position="642"/>
    </location>
</feature>
<feature type="region of interest" description="Disordered" evidence="1">
    <location>
        <begin position="273"/>
        <end position="327"/>
    </location>
</feature>
<feature type="region of interest" description="Disordered" evidence="1">
    <location>
        <begin position="542"/>
        <end position="648"/>
    </location>
</feature>
<sequence length="710" mass="77355">MSENPTHNPSASQARQDSTITVDGPLKSEAPSQPADPSAPNEPALATSDPGDATPRGRREPDTSVEGTSPSRQGPTTPDQHPARSDPPYDQDDAASRSSYETARERRSSGATILDQPRPLPPFNPPAWITEGRLPTPPSLPDRRFSRDTSPRGSRPAERTDETRSPSRSRLPVLSRSPPIDRHPSPGPPRRRSPGPPRRRLSAVQRASNDLNAIIIGHPSITPTQEQAHLNPREEFDLRMAVITMMPQNQRLREELYSAPRPLEVPEICQAPAAEPPDTHSARRVQFGGPFEGRPRASEAGPSGTQPTRPVPLGEPFDPRPGAESLNTQSFRLSPLAEPFLPRSRPPATCCETTGQYEHMRARFRAHHPNPIQLPGLETAGPSRSTATATPVTPAPTTAEPGTFTEPRTPSPDTSPYPPPPSRGTPVNVPSGDESVLDNPVRQRSQTVTTDESLLNDVERYRDIQTPPPVTPLATPSPVLFLTNSRTGELSPLPHIYFDPNDGPTQEEQMEGLIRRLTRFRLRYILESQYDVPAEPHEALTIPRSASAPPDFPRPPSHPTIAESARENNREIGEGSGIQRPPILDPEEPDPNDADVSSSGDEGDPDLPIPQGDGYGEPIASPPFHGNIGTQVEDDDAEDNESGGDPFYLETVPAALNDIELQPINAGERSPPPPYNGHVGTTIPVEKPGFWARFWRGLRNIWRGCTHGVS</sequence>
<feature type="region of interest" description="Disordered" evidence="1">
    <location>
        <begin position="369"/>
        <end position="450"/>
    </location>
</feature>
<comment type="caution">
    <text evidence="2">The sequence shown here is derived from an EMBL/GenBank/DDBJ whole genome shotgun (WGS) entry which is preliminary data.</text>
</comment>
<organism evidence="2 3">
    <name type="scientific">Patellaria atrata CBS 101060</name>
    <dbReference type="NCBI Taxonomy" id="1346257"/>
    <lineage>
        <taxon>Eukaryota</taxon>
        <taxon>Fungi</taxon>
        <taxon>Dikarya</taxon>
        <taxon>Ascomycota</taxon>
        <taxon>Pezizomycotina</taxon>
        <taxon>Dothideomycetes</taxon>
        <taxon>Dothideomycetes incertae sedis</taxon>
        <taxon>Patellariales</taxon>
        <taxon>Patellariaceae</taxon>
        <taxon>Patellaria</taxon>
    </lineage>
</organism>
<feature type="compositionally biased region" description="Polar residues" evidence="1">
    <location>
        <begin position="65"/>
        <end position="79"/>
    </location>
</feature>
<dbReference type="EMBL" id="MU006094">
    <property type="protein sequence ID" value="KAF2839645.1"/>
    <property type="molecule type" value="Genomic_DNA"/>
</dbReference>
<feature type="compositionally biased region" description="Basic and acidic residues" evidence="1">
    <location>
        <begin position="141"/>
        <end position="165"/>
    </location>
</feature>
<protein>
    <submittedName>
        <fullName evidence="2">Uncharacterized protein</fullName>
    </submittedName>
</protein>
<feature type="compositionally biased region" description="Basic residues" evidence="1">
    <location>
        <begin position="189"/>
        <end position="201"/>
    </location>
</feature>
<gene>
    <name evidence="2" type="ORF">M501DRAFT_725045</name>
</gene>
<reference evidence="2" key="1">
    <citation type="journal article" date="2020" name="Stud. Mycol.">
        <title>101 Dothideomycetes genomes: a test case for predicting lifestyles and emergence of pathogens.</title>
        <authorList>
            <person name="Haridas S."/>
            <person name="Albert R."/>
            <person name="Binder M."/>
            <person name="Bloem J."/>
            <person name="Labutti K."/>
            <person name="Salamov A."/>
            <person name="Andreopoulos B."/>
            <person name="Baker S."/>
            <person name="Barry K."/>
            <person name="Bills G."/>
            <person name="Bluhm B."/>
            <person name="Cannon C."/>
            <person name="Castanera R."/>
            <person name="Culley D."/>
            <person name="Daum C."/>
            <person name="Ezra D."/>
            <person name="Gonzalez J."/>
            <person name="Henrissat B."/>
            <person name="Kuo A."/>
            <person name="Liang C."/>
            <person name="Lipzen A."/>
            <person name="Lutzoni F."/>
            <person name="Magnuson J."/>
            <person name="Mondo S."/>
            <person name="Nolan M."/>
            <person name="Ohm R."/>
            <person name="Pangilinan J."/>
            <person name="Park H.-J."/>
            <person name="Ramirez L."/>
            <person name="Alfaro M."/>
            <person name="Sun H."/>
            <person name="Tritt A."/>
            <person name="Yoshinaga Y."/>
            <person name="Zwiers L.-H."/>
            <person name="Turgeon B."/>
            <person name="Goodwin S."/>
            <person name="Spatafora J."/>
            <person name="Crous P."/>
            <person name="Grigoriev I."/>
        </authorList>
    </citation>
    <scope>NUCLEOTIDE SEQUENCE</scope>
    <source>
        <strain evidence="2">CBS 101060</strain>
    </source>
</reference>
<proteinExistence type="predicted"/>
<feature type="compositionally biased region" description="Polar residues" evidence="1">
    <location>
        <begin position="1"/>
        <end position="21"/>
    </location>
</feature>
<keyword evidence="3" id="KW-1185">Reference proteome</keyword>
<feature type="region of interest" description="Disordered" evidence="1">
    <location>
        <begin position="1"/>
        <end position="204"/>
    </location>
</feature>
<dbReference type="AlphaFoldDB" id="A0A9P4SDA2"/>
<evidence type="ECO:0000256" key="1">
    <source>
        <dbReference type="SAM" id="MobiDB-lite"/>
    </source>
</evidence>
<evidence type="ECO:0000313" key="2">
    <source>
        <dbReference type="EMBL" id="KAF2839645.1"/>
    </source>
</evidence>
<name>A0A9P4SDA2_9PEZI</name>
<feature type="compositionally biased region" description="Pro residues" evidence="1">
    <location>
        <begin position="409"/>
        <end position="423"/>
    </location>
</feature>
<feature type="compositionally biased region" description="Low complexity" evidence="1">
    <location>
        <begin position="386"/>
        <end position="408"/>
    </location>
</feature>
<accession>A0A9P4SDA2</accession>
<evidence type="ECO:0000313" key="3">
    <source>
        <dbReference type="Proteomes" id="UP000799429"/>
    </source>
</evidence>
<dbReference type="Proteomes" id="UP000799429">
    <property type="component" value="Unassembled WGS sequence"/>
</dbReference>
<feature type="compositionally biased region" description="Basic and acidic residues" evidence="1">
    <location>
        <begin position="564"/>
        <end position="573"/>
    </location>
</feature>
<feature type="compositionally biased region" description="Low complexity" evidence="1">
    <location>
        <begin position="166"/>
        <end position="178"/>
    </location>
</feature>